<keyword evidence="3" id="KW-1185">Reference proteome</keyword>
<dbReference type="Proteomes" id="UP001311915">
    <property type="component" value="Unassembled WGS sequence"/>
</dbReference>
<evidence type="ECO:0000313" key="2">
    <source>
        <dbReference type="EMBL" id="KAK4727630.1"/>
    </source>
</evidence>
<gene>
    <name evidence="2" type="ORF">R3W88_032547</name>
</gene>
<accession>A0AAV9LPG1</accession>
<keyword evidence="1" id="KW-0472">Membrane</keyword>
<organism evidence="2 3">
    <name type="scientific">Solanum pinnatisectum</name>
    <name type="common">tansyleaf nightshade</name>
    <dbReference type="NCBI Taxonomy" id="50273"/>
    <lineage>
        <taxon>Eukaryota</taxon>
        <taxon>Viridiplantae</taxon>
        <taxon>Streptophyta</taxon>
        <taxon>Embryophyta</taxon>
        <taxon>Tracheophyta</taxon>
        <taxon>Spermatophyta</taxon>
        <taxon>Magnoliopsida</taxon>
        <taxon>eudicotyledons</taxon>
        <taxon>Gunneridae</taxon>
        <taxon>Pentapetalae</taxon>
        <taxon>asterids</taxon>
        <taxon>lamiids</taxon>
        <taxon>Solanales</taxon>
        <taxon>Solanaceae</taxon>
        <taxon>Solanoideae</taxon>
        <taxon>Solaneae</taxon>
        <taxon>Solanum</taxon>
    </lineage>
</organism>
<feature type="transmembrane region" description="Helical" evidence="1">
    <location>
        <begin position="20"/>
        <end position="36"/>
    </location>
</feature>
<dbReference type="EMBL" id="JAWPEI010000005">
    <property type="protein sequence ID" value="KAK4727630.1"/>
    <property type="molecule type" value="Genomic_DNA"/>
</dbReference>
<keyword evidence="1" id="KW-0812">Transmembrane</keyword>
<reference evidence="2 3" key="1">
    <citation type="submission" date="2023-10" db="EMBL/GenBank/DDBJ databases">
        <title>Genome-Wide Identification Analysis in wild type Solanum Pinnatisectum Reveals Some Genes Defensing Phytophthora Infestans.</title>
        <authorList>
            <person name="Sun C."/>
        </authorList>
    </citation>
    <scope>NUCLEOTIDE SEQUENCE [LARGE SCALE GENOMIC DNA]</scope>
    <source>
        <strain evidence="2">LQN</strain>
        <tissue evidence="2">Leaf</tissue>
    </source>
</reference>
<protein>
    <submittedName>
        <fullName evidence="2">Uncharacterized protein</fullName>
    </submittedName>
</protein>
<comment type="caution">
    <text evidence="2">The sequence shown here is derived from an EMBL/GenBank/DDBJ whole genome shotgun (WGS) entry which is preliminary data.</text>
</comment>
<evidence type="ECO:0000313" key="3">
    <source>
        <dbReference type="Proteomes" id="UP001311915"/>
    </source>
</evidence>
<proteinExistence type="predicted"/>
<dbReference type="AlphaFoldDB" id="A0AAV9LPG1"/>
<keyword evidence="1" id="KW-1133">Transmembrane helix</keyword>
<sequence length="171" mass="20122">MNNTSVSSQNQRVKTAKAKEVFQLIFILVICIWYLCQIRNSQNGDFEHEDNNTMEKSEFVVNRDEEEFHANETEIENFGNEFHTFHDENGIPEDVRGVNYTKNELNYEVNTNPHLEVTSINEVHTFHDNGIPHIHDVNYRRNGLNDELRANSRLEVKSRLDGEKLREIQDF</sequence>
<evidence type="ECO:0000256" key="1">
    <source>
        <dbReference type="SAM" id="Phobius"/>
    </source>
</evidence>
<name>A0AAV9LPG1_9SOLN</name>